<dbReference type="Gene3D" id="3.40.1110.10">
    <property type="entry name" value="Calcium-transporting ATPase, cytoplasmic domain N"/>
    <property type="match status" value="1"/>
</dbReference>
<dbReference type="Gene3D" id="2.70.150.10">
    <property type="entry name" value="Calcium-transporting ATPase, cytoplasmic transduction domain A"/>
    <property type="match status" value="1"/>
</dbReference>
<dbReference type="PROSITE" id="PS00154">
    <property type="entry name" value="ATPASE_E1_E2"/>
    <property type="match status" value="1"/>
</dbReference>
<dbReference type="InterPro" id="IPR023298">
    <property type="entry name" value="ATPase_P-typ_TM_dom_sf"/>
</dbReference>
<keyword evidence="4" id="KW-0547">Nucleotide-binding</keyword>
<dbReference type="PRINTS" id="PR00119">
    <property type="entry name" value="CATATPASE"/>
</dbReference>
<dbReference type="SUPFAM" id="SSF81653">
    <property type="entry name" value="Calcium ATPase, transduction domain A"/>
    <property type="match status" value="1"/>
</dbReference>
<dbReference type="GO" id="GO:0036376">
    <property type="term" value="P:sodium ion export across plasma membrane"/>
    <property type="evidence" value="ECO:0007669"/>
    <property type="project" value="TreeGrafter"/>
</dbReference>
<proteinExistence type="inferred from homology"/>
<feature type="domain" description="Cation-transporting P-type ATPase N-terminal" evidence="11">
    <location>
        <begin position="152"/>
        <end position="226"/>
    </location>
</feature>
<comment type="caution">
    <text evidence="12">The sequence shown here is derived from an EMBL/GenBank/DDBJ whole genome shotgun (WGS) entry which is preliminary data.</text>
</comment>
<dbReference type="SFLD" id="SFLDG00002">
    <property type="entry name" value="C1.7:_P-type_atpase_like"/>
    <property type="match status" value="1"/>
</dbReference>
<dbReference type="InterPro" id="IPR044492">
    <property type="entry name" value="P_typ_ATPase_HD_dom"/>
</dbReference>
<comment type="similarity">
    <text evidence="2">Belongs to the cation transport ATPase (P-type) (TC 3.A.3) family. Type IIA subfamily.</text>
</comment>
<evidence type="ECO:0000256" key="8">
    <source>
        <dbReference type="ARBA" id="ARBA00023136"/>
    </source>
</evidence>
<feature type="transmembrane region" description="Helical" evidence="10">
    <location>
        <begin position="936"/>
        <end position="955"/>
    </location>
</feature>
<feature type="transmembrane region" description="Helical" evidence="10">
    <location>
        <begin position="395"/>
        <end position="413"/>
    </location>
</feature>
<dbReference type="SUPFAM" id="SSF81665">
    <property type="entry name" value="Calcium ATPase, transmembrane domain M"/>
    <property type="match status" value="1"/>
</dbReference>
<dbReference type="Pfam" id="PF00690">
    <property type="entry name" value="Cation_ATPase_N"/>
    <property type="match status" value="1"/>
</dbReference>
<name>A0A2T3XN02_9BURK</name>
<dbReference type="InterPro" id="IPR059000">
    <property type="entry name" value="ATPase_P-type_domA"/>
</dbReference>
<evidence type="ECO:0000256" key="6">
    <source>
        <dbReference type="ARBA" id="ARBA00022967"/>
    </source>
</evidence>
<keyword evidence="6" id="KW-1278">Translocase</keyword>
<dbReference type="EMBL" id="PYUC01000015">
    <property type="protein sequence ID" value="PTB17893.1"/>
    <property type="molecule type" value="Genomic_DNA"/>
</dbReference>
<evidence type="ECO:0000256" key="10">
    <source>
        <dbReference type="SAM" id="Phobius"/>
    </source>
</evidence>
<keyword evidence="7 10" id="KW-1133">Transmembrane helix</keyword>
<dbReference type="GO" id="GO:0030007">
    <property type="term" value="P:intracellular potassium ion homeostasis"/>
    <property type="evidence" value="ECO:0007669"/>
    <property type="project" value="TreeGrafter"/>
</dbReference>
<gene>
    <name evidence="12" type="ORF">C9I57_25550</name>
</gene>
<evidence type="ECO:0000256" key="3">
    <source>
        <dbReference type="ARBA" id="ARBA00022692"/>
    </source>
</evidence>
<dbReference type="RefSeq" id="WP_107153383.1">
    <property type="nucleotide sequence ID" value="NZ_PYUC01000015.1"/>
</dbReference>
<keyword evidence="5" id="KW-0067">ATP-binding</keyword>
<dbReference type="GO" id="GO:0005391">
    <property type="term" value="F:P-type sodium:potassium-exchanging transporter activity"/>
    <property type="evidence" value="ECO:0007669"/>
    <property type="project" value="TreeGrafter"/>
</dbReference>
<feature type="transmembrane region" description="Helical" evidence="10">
    <location>
        <begin position="425"/>
        <end position="448"/>
    </location>
</feature>
<keyword evidence="3 10" id="KW-0812">Transmembrane</keyword>
<dbReference type="Pfam" id="PF13246">
    <property type="entry name" value="Cation_ATPase"/>
    <property type="match status" value="1"/>
</dbReference>
<dbReference type="GO" id="GO:0005524">
    <property type="term" value="F:ATP binding"/>
    <property type="evidence" value="ECO:0007669"/>
    <property type="project" value="UniProtKB-KW"/>
</dbReference>
<dbReference type="InterPro" id="IPR001757">
    <property type="entry name" value="P_typ_ATPase"/>
</dbReference>
<dbReference type="SFLD" id="SFLDS00003">
    <property type="entry name" value="Haloacid_Dehalogenase"/>
    <property type="match status" value="1"/>
</dbReference>
<evidence type="ECO:0000256" key="2">
    <source>
        <dbReference type="ARBA" id="ARBA00005675"/>
    </source>
</evidence>
<dbReference type="GO" id="GO:0005886">
    <property type="term" value="C:plasma membrane"/>
    <property type="evidence" value="ECO:0007669"/>
    <property type="project" value="TreeGrafter"/>
</dbReference>
<dbReference type="Proteomes" id="UP000240638">
    <property type="component" value="Unassembled WGS sequence"/>
</dbReference>
<dbReference type="InterPro" id="IPR008250">
    <property type="entry name" value="ATPase_P-typ_transduc_dom_A_sf"/>
</dbReference>
<accession>A0A2T3XN02</accession>
<dbReference type="Gene3D" id="3.40.50.1000">
    <property type="entry name" value="HAD superfamily/HAD-like"/>
    <property type="match status" value="1"/>
</dbReference>
<dbReference type="GO" id="GO:0016887">
    <property type="term" value="F:ATP hydrolysis activity"/>
    <property type="evidence" value="ECO:0007669"/>
    <property type="project" value="InterPro"/>
</dbReference>
<dbReference type="SUPFAM" id="SSF56784">
    <property type="entry name" value="HAD-like"/>
    <property type="match status" value="1"/>
</dbReference>
<dbReference type="InterPro" id="IPR036412">
    <property type="entry name" value="HAD-like_sf"/>
</dbReference>
<feature type="region of interest" description="Disordered" evidence="9">
    <location>
        <begin position="173"/>
        <end position="195"/>
    </location>
</feature>
<dbReference type="Gene3D" id="1.20.1110.10">
    <property type="entry name" value="Calcium-transporting ATPase, transmembrane domain"/>
    <property type="match status" value="1"/>
</dbReference>
<evidence type="ECO:0000256" key="9">
    <source>
        <dbReference type="SAM" id="MobiDB-lite"/>
    </source>
</evidence>
<dbReference type="Pfam" id="PF00122">
    <property type="entry name" value="E1-E2_ATPase"/>
    <property type="match status" value="1"/>
</dbReference>
<dbReference type="GO" id="GO:1902600">
    <property type="term" value="P:proton transmembrane transport"/>
    <property type="evidence" value="ECO:0007669"/>
    <property type="project" value="TreeGrafter"/>
</dbReference>
<dbReference type="GO" id="GO:1990573">
    <property type="term" value="P:potassium ion import across plasma membrane"/>
    <property type="evidence" value="ECO:0007669"/>
    <property type="project" value="TreeGrafter"/>
</dbReference>
<dbReference type="SFLD" id="SFLDF00027">
    <property type="entry name" value="p-type_atpase"/>
    <property type="match status" value="1"/>
</dbReference>
<protein>
    <submittedName>
        <fullName evidence="12">ATPase</fullName>
    </submittedName>
</protein>
<feature type="region of interest" description="Disordered" evidence="9">
    <location>
        <begin position="99"/>
        <end position="151"/>
    </location>
</feature>
<evidence type="ECO:0000313" key="13">
    <source>
        <dbReference type="Proteomes" id="UP000240638"/>
    </source>
</evidence>
<dbReference type="InterPro" id="IPR004014">
    <property type="entry name" value="ATPase_P-typ_cation-transptr_N"/>
</dbReference>
<organism evidence="12 13">
    <name type="scientific">Trinickia symbiotica</name>
    <dbReference type="NCBI Taxonomy" id="863227"/>
    <lineage>
        <taxon>Bacteria</taxon>
        <taxon>Pseudomonadati</taxon>
        <taxon>Pseudomonadota</taxon>
        <taxon>Betaproteobacteria</taxon>
        <taxon>Burkholderiales</taxon>
        <taxon>Burkholderiaceae</taxon>
        <taxon>Trinickia</taxon>
    </lineage>
</organism>
<evidence type="ECO:0000313" key="12">
    <source>
        <dbReference type="EMBL" id="PTB17893.1"/>
    </source>
</evidence>
<dbReference type="PRINTS" id="PR00120">
    <property type="entry name" value="HATPASE"/>
</dbReference>
<feature type="transmembrane region" description="Helical" evidence="10">
    <location>
        <begin position="976"/>
        <end position="996"/>
    </location>
</feature>
<dbReference type="InterPro" id="IPR023299">
    <property type="entry name" value="ATPase_P-typ_cyto_dom_N"/>
</dbReference>
<evidence type="ECO:0000256" key="1">
    <source>
        <dbReference type="ARBA" id="ARBA00004141"/>
    </source>
</evidence>
<dbReference type="GO" id="GO:0006883">
    <property type="term" value="P:intracellular sodium ion homeostasis"/>
    <property type="evidence" value="ECO:0007669"/>
    <property type="project" value="TreeGrafter"/>
</dbReference>
<feature type="compositionally biased region" description="Basic and acidic residues" evidence="9">
    <location>
        <begin position="131"/>
        <end position="140"/>
    </location>
</feature>
<dbReference type="SUPFAM" id="SSF81660">
    <property type="entry name" value="Metal cation-transporting ATPase, ATP-binding domain N"/>
    <property type="match status" value="1"/>
</dbReference>
<dbReference type="AlphaFoldDB" id="A0A2T3XN02"/>
<dbReference type="PANTHER" id="PTHR43294:SF20">
    <property type="entry name" value="P-TYPE ATPASE"/>
    <property type="match status" value="1"/>
</dbReference>
<keyword evidence="8 10" id="KW-0472">Membrane</keyword>
<dbReference type="InterPro" id="IPR018303">
    <property type="entry name" value="ATPase_P-typ_P_site"/>
</dbReference>
<dbReference type="Pfam" id="PF00689">
    <property type="entry name" value="Cation_ATPase_C"/>
    <property type="match status" value="1"/>
</dbReference>
<dbReference type="SMART" id="SM00831">
    <property type="entry name" value="Cation_ATPase_N"/>
    <property type="match status" value="1"/>
</dbReference>
<reference evidence="12 13" key="1">
    <citation type="submission" date="2018-03" db="EMBL/GenBank/DDBJ databases">
        <title>Whole genome analyses suggest that Burkholderia sensu lato contains two further novel genera in the rhizoxinica-symbiotica group Mycetohabitans gen. nov., and Trinickia gen. nov.: implications for the evolution of diazotrophy and nodulation in the Burkholderiaceae.</title>
        <authorList>
            <person name="Estrada De Los Santos P."/>
            <person name="Palmer M."/>
            <person name="Chavez-Ramirez B."/>
            <person name="Steenkamp E.T."/>
            <person name="Hirsch A.M."/>
            <person name="Manyaka P."/>
            <person name="Maluk M."/>
            <person name="Lafos M."/>
            <person name="Crook M."/>
            <person name="Gross E."/>
            <person name="Simon M.F."/>
            <person name="Bueno Dos Reis Junior F."/>
            <person name="Poole P.S."/>
            <person name="Venter S.N."/>
            <person name="James E.K."/>
        </authorList>
    </citation>
    <scope>NUCLEOTIDE SEQUENCE [LARGE SCALE GENOMIC DNA]</scope>
    <source>
        <strain evidence="12 13">JPY-366</strain>
    </source>
</reference>
<evidence type="ECO:0000259" key="11">
    <source>
        <dbReference type="SMART" id="SM00831"/>
    </source>
</evidence>
<comment type="subcellular location">
    <subcellularLocation>
        <location evidence="1">Membrane</location>
        <topology evidence="1">Multi-pass membrane protein</topology>
    </subcellularLocation>
</comment>
<feature type="transmembrane region" description="Helical" evidence="10">
    <location>
        <begin position="226"/>
        <end position="246"/>
    </location>
</feature>
<evidence type="ECO:0000256" key="5">
    <source>
        <dbReference type="ARBA" id="ARBA00022840"/>
    </source>
</evidence>
<dbReference type="PANTHER" id="PTHR43294">
    <property type="entry name" value="SODIUM/POTASSIUM-TRANSPORTING ATPASE SUBUNIT ALPHA"/>
    <property type="match status" value="1"/>
</dbReference>
<dbReference type="InterPro" id="IPR023214">
    <property type="entry name" value="HAD_sf"/>
</dbReference>
<dbReference type="InterPro" id="IPR050510">
    <property type="entry name" value="Cation_transp_ATPase_P-type"/>
</dbReference>
<dbReference type="InterPro" id="IPR006068">
    <property type="entry name" value="ATPase_P-typ_cation-transptr_C"/>
</dbReference>
<dbReference type="NCBIfam" id="TIGR01494">
    <property type="entry name" value="ATPase_P-type"/>
    <property type="match status" value="2"/>
</dbReference>
<evidence type="ECO:0000256" key="4">
    <source>
        <dbReference type="ARBA" id="ARBA00022741"/>
    </source>
</evidence>
<evidence type="ECO:0000256" key="7">
    <source>
        <dbReference type="ARBA" id="ARBA00022989"/>
    </source>
</evidence>
<sequence length="1041" mass="110360">MNGRSDAALATALARAPGEPAAMPDAANAAVVLHSAVPGRARLHVPRLYRDEAACNAFAQSLTARGPVRRVEASALTGNALIWFDPATPAAEIAALADEPPNGFTPNHSPPPASATASATARVLHPPFAAREQDRKERARASAGQPDQAARPWHALDAKEVLLALGSSRRRGLSEHAARRRRLANGPNRLQRPQRRSPLAMFVSQFKSLPVALLASSAVVSIATGGLADAVLITGVVIVNAVIGYATEAQTERAIEALSEDTERHALVLRNGALRRIDASDLVVGDILVLSGGAYVPADARVIEARQLSADESALTGESVAAHKSPIRTDSEDVALADRTCMVYMGTTIVTGNGLAVVVAIGRATEIGLIQTLVGTTRPPATPMQRQMERLGNQTVRIAAAICGLVFVLGLLRGRGLLEMFKASVSLAVAAVPEGLPTVATTTLALGIRRMRRQNVLVRRLDAVETLGAVHTVCFDKTGTLTINRMRVLAMHANGERSAVTDGLLYSPQGRIDLFAREDVLRLMHVAVLCNEVELRGTAPRYRLDGSSTEIALVELALAAGIDVNAVRMRHPQLKIAYRAEDRNYMSTLHRHAESGGHVLAVKGNPVEVLALCDEQMKDGQRLPLDDENRRRITEANVEMGGSGLRMLGFAYASGDETLEVDARGLCWLGMLGLADPIREGAKELIALFERAGIKTVIITGDQSVTARAIGKTLGIGTNGGAIVVDSTQINGMDEGAFAELAADADIFARASAAQKLSIVRRLQRQHQVIAMVGDGVNDGPALKAADISVAMGRHSTDLAREVADVVLQDDDLQTLTIAMSQGRTIYNNIRKSVHFLVSTNMSEIVVTLSAFGLGIGQPLTPMQLLWINLLSDVFPALALAVEPPEPDVLQRPPRDPGEAIVQRTDMLRYGKEALAISGGALASHTFAAMRHGVGAAAGTVSFMTLTLAQLLHAYSCRSATRGALSIVKRPRNRQLDLAIGGSVALQLLASVIPGLNGMLGLSRIDVLDALAIAAGATAPYLLNESTKPALTVRNGPHPPR</sequence>